<evidence type="ECO:0000256" key="9">
    <source>
        <dbReference type="ARBA" id="ARBA00022967"/>
    </source>
</evidence>
<comment type="function">
    <text evidence="2 16 17">Catalyzes the decarboxylation of oxaloacetate coupled to Na(+) translocation.</text>
</comment>
<evidence type="ECO:0000256" key="10">
    <source>
        <dbReference type="ARBA" id="ARBA00022989"/>
    </source>
</evidence>
<dbReference type="GO" id="GO:0008948">
    <property type="term" value="F:oxaloacetate decarboxylase activity"/>
    <property type="evidence" value="ECO:0007669"/>
    <property type="project" value="UniProtKB-UniRule"/>
</dbReference>
<comment type="similarity">
    <text evidence="4 16 17">Belongs to the OadG family.</text>
</comment>
<comment type="subcellular location">
    <subcellularLocation>
        <location evidence="3 16 17">Cell membrane</location>
        <topology evidence="3 16 17">Single-pass membrane protein</topology>
    </subcellularLocation>
</comment>
<dbReference type="InterPro" id="IPR023424">
    <property type="entry name" value="OadG"/>
</dbReference>
<evidence type="ECO:0000256" key="17">
    <source>
        <dbReference type="RuleBase" id="RU004278"/>
    </source>
</evidence>
<evidence type="ECO:0000256" key="15">
    <source>
        <dbReference type="ARBA" id="ARBA00048176"/>
    </source>
</evidence>
<keyword evidence="9 16" id="KW-1278">Translocase</keyword>
<comment type="subunit">
    <text evidence="5 16">Heterotrimer of an alpha, a beta and a gamma subunit.</text>
</comment>
<evidence type="ECO:0000256" key="14">
    <source>
        <dbReference type="ARBA" id="ARBA00023201"/>
    </source>
</evidence>
<evidence type="ECO:0000256" key="6">
    <source>
        <dbReference type="ARBA" id="ARBA00022448"/>
    </source>
</evidence>
<reference evidence="18 19" key="1">
    <citation type="submission" date="2015-12" db="EMBL/GenBank/DDBJ databases">
        <authorList>
            <person name="Shamseldin A."/>
            <person name="Moawad H."/>
            <person name="Abd El-Rahim W.M."/>
            <person name="Sadowsky M.J."/>
        </authorList>
    </citation>
    <scope>NUCLEOTIDE SEQUENCE [LARGE SCALE GENOMIC DNA]</scope>
    <source>
        <strain evidence="18 19">WF1</strain>
    </source>
</reference>
<dbReference type="NCBIfam" id="TIGR01195">
    <property type="entry name" value="oadG_fam"/>
    <property type="match status" value="1"/>
</dbReference>
<evidence type="ECO:0000256" key="3">
    <source>
        <dbReference type="ARBA" id="ARBA00004162"/>
    </source>
</evidence>
<dbReference type="EMBL" id="LPUF01000001">
    <property type="protein sequence ID" value="OQK16811.1"/>
    <property type="molecule type" value="Genomic_DNA"/>
</dbReference>
<comment type="catalytic activity">
    <reaction evidence="15 16 17">
        <text>oxaloacetate + 2 Na(+)(in) + H(+) = pyruvate + 2 Na(+)(out) + CO2</text>
        <dbReference type="Rhea" id="RHEA:57724"/>
        <dbReference type="ChEBI" id="CHEBI:15361"/>
        <dbReference type="ChEBI" id="CHEBI:15378"/>
        <dbReference type="ChEBI" id="CHEBI:16452"/>
        <dbReference type="ChEBI" id="CHEBI:16526"/>
        <dbReference type="ChEBI" id="CHEBI:29101"/>
        <dbReference type="EC" id="7.2.4.2"/>
    </reaction>
</comment>
<sequence length="82" mass="8714">MNEAMTQGVELMLTGMGIVFLFLVMLIAVVKLMAYCVATFIPEVDVTATRATPVQAVSSNAISPSVTAAITAAVHQHRAKHK</sequence>
<dbReference type="Proteomes" id="UP000191980">
    <property type="component" value="Unassembled WGS sequence"/>
</dbReference>
<evidence type="ECO:0000256" key="5">
    <source>
        <dbReference type="ARBA" id="ARBA00011869"/>
    </source>
</evidence>
<dbReference type="GO" id="GO:0015081">
    <property type="term" value="F:sodium ion transmembrane transporter activity"/>
    <property type="evidence" value="ECO:0007669"/>
    <property type="project" value="UniProtKB-UniRule"/>
</dbReference>
<dbReference type="GO" id="GO:0036376">
    <property type="term" value="P:sodium ion export across plasma membrane"/>
    <property type="evidence" value="ECO:0007669"/>
    <property type="project" value="InterPro"/>
</dbReference>
<evidence type="ECO:0000256" key="12">
    <source>
        <dbReference type="ARBA" id="ARBA00023065"/>
    </source>
</evidence>
<evidence type="ECO:0000313" key="19">
    <source>
        <dbReference type="Proteomes" id="UP000191980"/>
    </source>
</evidence>
<dbReference type="InterPro" id="IPR005899">
    <property type="entry name" value="Na_pump_deCOase"/>
</dbReference>
<evidence type="ECO:0000256" key="1">
    <source>
        <dbReference type="ARBA" id="ARBA00001959"/>
    </source>
</evidence>
<evidence type="ECO:0000313" key="18">
    <source>
        <dbReference type="EMBL" id="OQK16811.1"/>
    </source>
</evidence>
<dbReference type="OrthoDB" id="5772594at2"/>
<evidence type="ECO:0000256" key="7">
    <source>
        <dbReference type="ARBA" id="ARBA00022475"/>
    </source>
</evidence>
<proteinExistence type="inferred from homology"/>
<keyword evidence="7 16" id="KW-1003">Cell membrane</keyword>
<dbReference type="EC" id="7.2.4.2" evidence="16"/>
<keyword evidence="8 16" id="KW-0812">Transmembrane</keyword>
<dbReference type="RefSeq" id="WP_080521429.1">
    <property type="nucleotide sequence ID" value="NZ_LPUF01000001.1"/>
</dbReference>
<comment type="cofactor">
    <cofactor evidence="1 16 17">
        <name>Na(+)</name>
        <dbReference type="ChEBI" id="CHEBI:29101"/>
    </cofactor>
</comment>
<dbReference type="STRING" id="1420851.AU255_02580"/>
<dbReference type="HAMAP" id="MF_00404">
    <property type="entry name" value="OadG"/>
    <property type="match status" value="1"/>
</dbReference>
<evidence type="ECO:0000256" key="2">
    <source>
        <dbReference type="ARBA" id="ARBA00003002"/>
    </source>
</evidence>
<keyword evidence="10 16" id="KW-1133">Transmembrane helix</keyword>
<protein>
    <recommendedName>
        <fullName evidence="16">Probable oxaloacetate decarboxylase gamma chain</fullName>
        <ecNumber evidence="16">7.2.4.2</ecNumber>
    </recommendedName>
</protein>
<dbReference type="GO" id="GO:0005886">
    <property type="term" value="C:plasma membrane"/>
    <property type="evidence" value="ECO:0007669"/>
    <property type="project" value="UniProtKB-SubCell"/>
</dbReference>
<feature type="transmembrane region" description="Helical" evidence="16 17">
    <location>
        <begin position="12"/>
        <end position="30"/>
    </location>
</feature>
<keyword evidence="6 16" id="KW-0813">Transport</keyword>
<evidence type="ECO:0000256" key="11">
    <source>
        <dbReference type="ARBA" id="ARBA00023053"/>
    </source>
</evidence>
<dbReference type="GO" id="GO:0015451">
    <property type="term" value="F:decarboxylation-driven active transmembrane transporter activity"/>
    <property type="evidence" value="ECO:0007669"/>
    <property type="project" value="UniProtKB-EC"/>
</dbReference>
<evidence type="ECO:0000256" key="8">
    <source>
        <dbReference type="ARBA" id="ARBA00022692"/>
    </source>
</evidence>
<organism evidence="18 19">
    <name type="scientific">Methyloprofundus sedimenti</name>
    <dbReference type="NCBI Taxonomy" id="1420851"/>
    <lineage>
        <taxon>Bacteria</taxon>
        <taxon>Pseudomonadati</taxon>
        <taxon>Pseudomonadota</taxon>
        <taxon>Gammaproteobacteria</taxon>
        <taxon>Methylococcales</taxon>
        <taxon>Methylococcaceae</taxon>
        <taxon>Methyloprofundus</taxon>
    </lineage>
</organism>
<keyword evidence="13 16" id="KW-0472">Membrane</keyword>
<dbReference type="AlphaFoldDB" id="A0A1V8M5H2"/>
<keyword evidence="11 16" id="KW-0915">Sodium</keyword>
<evidence type="ECO:0000256" key="4">
    <source>
        <dbReference type="ARBA" id="ARBA00005844"/>
    </source>
</evidence>
<keyword evidence="14 16" id="KW-0739">Sodium transport</keyword>
<accession>A0A1V8M5H2</accession>
<gene>
    <name evidence="16" type="primary">oadG</name>
    <name evidence="18" type="ORF">AU255_02580</name>
</gene>
<dbReference type="Pfam" id="PF04277">
    <property type="entry name" value="OAD_gamma"/>
    <property type="match status" value="1"/>
</dbReference>
<keyword evidence="19" id="KW-1185">Reference proteome</keyword>
<evidence type="ECO:0000256" key="16">
    <source>
        <dbReference type="HAMAP-Rule" id="MF_00404"/>
    </source>
</evidence>
<name>A0A1V8M5H2_9GAMM</name>
<comment type="caution">
    <text evidence="18">The sequence shown here is derived from an EMBL/GenBank/DDBJ whole genome shotgun (WGS) entry which is preliminary data.</text>
</comment>
<evidence type="ECO:0000256" key="13">
    <source>
        <dbReference type="ARBA" id="ARBA00023136"/>
    </source>
</evidence>
<keyword evidence="12 16" id="KW-0406">Ion transport</keyword>